<dbReference type="EMBL" id="JANEYF010005385">
    <property type="protein sequence ID" value="KAJ8928394.1"/>
    <property type="molecule type" value="Genomic_DNA"/>
</dbReference>
<dbReference type="GO" id="GO:0032545">
    <property type="term" value="C:CURI complex"/>
    <property type="evidence" value="ECO:0007669"/>
    <property type="project" value="TreeGrafter"/>
</dbReference>
<feature type="domain" description="Nrap protein" evidence="2">
    <location>
        <begin position="9"/>
        <end position="125"/>
    </location>
</feature>
<comment type="similarity">
    <text evidence="1">Belongs to the NRAP family.</text>
</comment>
<dbReference type="Pfam" id="PF17405">
    <property type="entry name" value="Nrap_D4"/>
    <property type="match status" value="1"/>
</dbReference>
<keyword evidence="1" id="KW-0694">RNA-binding</keyword>
<gene>
    <name evidence="5" type="ORF">NQ314_019059</name>
</gene>
<dbReference type="GO" id="GO:0032040">
    <property type="term" value="C:small-subunit processome"/>
    <property type="evidence" value="ECO:0007669"/>
    <property type="project" value="TreeGrafter"/>
</dbReference>
<name>A0AAV8WPH0_9CUCU</name>
<keyword evidence="6" id="KW-1185">Reference proteome</keyword>
<dbReference type="Gene3D" id="3.30.70.3030">
    <property type="match status" value="1"/>
</dbReference>
<dbReference type="GO" id="GO:0006409">
    <property type="term" value="P:tRNA export from nucleus"/>
    <property type="evidence" value="ECO:0007669"/>
    <property type="project" value="TreeGrafter"/>
</dbReference>
<dbReference type="InterPro" id="IPR005554">
    <property type="entry name" value="NOL6/Upt22"/>
</dbReference>
<keyword evidence="1" id="KW-0539">Nucleus</keyword>
<proteinExistence type="inferred from homology"/>
<dbReference type="Pfam" id="PF17407">
    <property type="entry name" value="Nrap_D6"/>
    <property type="match status" value="1"/>
</dbReference>
<dbReference type="PANTHER" id="PTHR17972">
    <property type="entry name" value="NUCLEOLAR RNA-ASSOCIATED PROTEIN"/>
    <property type="match status" value="1"/>
</dbReference>
<reference evidence="5" key="1">
    <citation type="journal article" date="2023" name="Insect Mol. Biol.">
        <title>Genome sequencing provides insights into the evolution of gene families encoding plant cell wall-degrading enzymes in longhorned beetles.</title>
        <authorList>
            <person name="Shin N.R."/>
            <person name="Okamura Y."/>
            <person name="Kirsch R."/>
            <person name="Pauchet Y."/>
        </authorList>
    </citation>
    <scope>NUCLEOTIDE SEQUENCE</scope>
    <source>
        <strain evidence="5">RBIC_L_NR</strain>
    </source>
</reference>
<organism evidence="5 6">
    <name type="scientific">Rhamnusium bicolor</name>
    <dbReference type="NCBI Taxonomy" id="1586634"/>
    <lineage>
        <taxon>Eukaryota</taxon>
        <taxon>Metazoa</taxon>
        <taxon>Ecdysozoa</taxon>
        <taxon>Arthropoda</taxon>
        <taxon>Hexapoda</taxon>
        <taxon>Insecta</taxon>
        <taxon>Pterygota</taxon>
        <taxon>Neoptera</taxon>
        <taxon>Endopterygota</taxon>
        <taxon>Coleoptera</taxon>
        <taxon>Polyphaga</taxon>
        <taxon>Cucujiformia</taxon>
        <taxon>Chrysomeloidea</taxon>
        <taxon>Cerambycidae</taxon>
        <taxon>Lepturinae</taxon>
        <taxon>Rhagiini</taxon>
        <taxon>Rhamnusium</taxon>
    </lineage>
</organism>
<dbReference type="PANTHER" id="PTHR17972:SF0">
    <property type="entry name" value="NUCLEOLAR PROTEIN 6"/>
    <property type="match status" value="1"/>
</dbReference>
<dbReference type="GO" id="GO:0006364">
    <property type="term" value="P:rRNA processing"/>
    <property type="evidence" value="ECO:0007669"/>
    <property type="project" value="TreeGrafter"/>
</dbReference>
<dbReference type="InterPro" id="IPR035371">
    <property type="entry name" value="Nrap_D6"/>
</dbReference>
<dbReference type="InterPro" id="IPR035370">
    <property type="entry name" value="Nrap_D5"/>
</dbReference>
<dbReference type="Proteomes" id="UP001162156">
    <property type="component" value="Unassembled WGS sequence"/>
</dbReference>
<evidence type="ECO:0000259" key="3">
    <source>
        <dbReference type="Pfam" id="PF17406"/>
    </source>
</evidence>
<dbReference type="Pfam" id="PF17406">
    <property type="entry name" value="Nrap_D5"/>
    <property type="match status" value="1"/>
</dbReference>
<evidence type="ECO:0000259" key="4">
    <source>
        <dbReference type="Pfam" id="PF17407"/>
    </source>
</evidence>
<dbReference type="AlphaFoldDB" id="A0AAV8WPH0"/>
<comment type="caution">
    <text evidence="5">The sequence shown here is derived from an EMBL/GenBank/DDBJ whole genome shotgun (WGS) entry which is preliminary data.</text>
</comment>
<protein>
    <recommendedName>
        <fullName evidence="1">Nucleolar protein 6</fullName>
    </recommendedName>
</protein>
<evidence type="ECO:0000313" key="6">
    <source>
        <dbReference type="Proteomes" id="UP001162156"/>
    </source>
</evidence>
<dbReference type="InterPro" id="IPR035369">
    <property type="entry name" value="Nrap_D4"/>
</dbReference>
<accession>A0AAV8WPH0</accession>
<sequence>MQIKKPGLIPRYVQPIECVLQLEHSSKWPSDLEALCHIKTSFYLEISKMLKKDHKIISHVTPDFIDVFFEGLVFRYRLSIPKEIALMKKMSTETGLTCYRESLESAHMETSLNIMPKVMGALKGVQSLYPSYGPGTALIKRWLRSQLIDDYYFPDIVVNLLNASLYINNVFIQSNTPQMSFLKFLKFFSEFDWNLQTVLVNFNDDITNEEISELESKLQQNRAGYPPLYIIMPFDQGLSVFTKYVPTKEILNRVKQLAKESLNFVNNIIIKQNCVGIKELFIPNFDGYNVLIHLRPLLNPRRHEQILFTSPENRIVVEKYSPGNDDKLPIVDFNPVEKYLTTLRNNYGKYAIFFHDSFGGNTIAVLWNPKVFETVDFKVSRVNAGMLVDGKIVFNMEAVIEDFYILGKDLVKTIDKR</sequence>
<feature type="domain" description="Nrap protein" evidence="3">
    <location>
        <begin position="129"/>
        <end position="282"/>
    </location>
</feature>
<evidence type="ECO:0000259" key="2">
    <source>
        <dbReference type="Pfam" id="PF17405"/>
    </source>
</evidence>
<dbReference type="GO" id="GO:0003723">
    <property type="term" value="F:RNA binding"/>
    <property type="evidence" value="ECO:0007669"/>
    <property type="project" value="UniProtKB-KW"/>
</dbReference>
<evidence type="ECO:0000256" key="1">
    <source>
        <dbReference type="RuleBase" id="RU364032"/>
    </source>
</evidence>
<feature type="domain" description="Nrap protein" evidence="4">
    <location>
        <begin position="286"/>
        <end position="414"/>
    </location>
</feature>
<dbReference type="GO" id="GO:0034456">
    <property type="term" value="C:UTP-C complex"/>
    <property type="evidence" value="ECO:0007669"/>
    <property type="project" value="TreeGrafter"/>
</dbReference>
<evidence type="ECO:0000313" key="5">
    <source>
        <dbReference type="EMBL" id="KAJ8928394.1"/>
    </source>
</evidence>
<comment type="subcellular location">
    <subcellularLocation>
        <location evidence="1">Nucleus</location>
        <location evidence="1">Nucleolus</location>
    </subcellularLocation>
</comment>